<dbReference type="AlphaFoldDB" id="A0A8J5FW37"/>
<gene>
    <name evidence="2" type="ORF">ZIOFF_055325</name>
</gene>
<dbReference type="GO" id="GO:0009626">
    <property type="term" value="P:plant-type hypersensitive response"/>
    <property type="evidence" value="ECO:0007669"/>
    <property type="project" value="TreeGrafter"/>
</dbReference>
<dbReference type="GO" id="GO:2000031">
    <property type="term" value="P:regulation of salicylic acid mediated signaling pathway"/>
    <property type="evidence" value="ECO:0007669"/>
    <property type="project" value="InterPro"/>
</dbReference>
<name>A0A8J5FW37_ZINOF</name>
<organism evidence="2 3">
    <name type="scientific">Zingiber officinale</name>
    <name type="common">Ginger</name>
    <name type="synonym">Amomum zingiber</name>
    <dbReference type="NCBI Taxonomy" id="94328"/>
    <lineage>
        <taxon>Eukaryota</taxon>
        <taxon>Viridiplantae</taxon>
        <taxon>Streptophyta</taxon>
        <taxon>Embryophyta</taxon>
        <taxon>Tracheophyta</taxon>
        <taxon>Spermatophyta</taxon>
        <taxon>Magnoliopsida</taxon>
        <taxon>Liliopsida</taxon>
        <taxon>Zingiberales</taxon>
        <taxon>Zingiberaceae</taxon>
        <taxon>Zingiber</taxon>
    </lineage>
</organism>
<keyword evidence="3" id="KW-1185">Reference proteome</keyword>
<accession>A0A8J5FW37</accession>
<sequence>MEVVPSQHRKIREGKNKGLTVICAKRGGDVCLPTHSNWLQTVQNNPDAILFKFVPITSLLTGIPGSGYLSHAINLYLRYKPDPEDLQYFLEFQVPNQWAPMFNELALGLQSRKVSCPKLQFRFFGPKLHVNIDQVVSNQKPVIGMRLYLEGLKCNRLAMHLQHISSIPSMLRNTGSSWISEWR</sequence>
<comment type="caution">
    <text evidence="2">The sequence shown here is derived from an EMBL/GenBank/DDBJ whole genome shotgun (WGS) entry which is preliminary data.</text>
</comment>
<dbReference type="PANTHER" id="PTHR33199">
    <property type="entry name" value="MACPF DOMAIN-CONTAINING PROTEIN CAD1"/>
    <property type="match status" value="1"/>
</dbReference>
<dbReference type="InterPro" id="IPR044663">
    <property type="entry name" value="CAD1/NSL1-like"/>
</dbReference>
<evidence type="ECO:0000313" key="3">
    <source>
        <dbReference type="Proteomes" id="UP000734854"/>
    </source>
</evidence>
<dbReference type="EMBL" id="JACMSC010000015">
    <property type="protein sequence ID" value="KAG6486746.1"/>
    <property type="molecule type" value="Genomic_DNA"/>
</dbReference>
<dbReference type="PANTHER" id="PTHR33199:SF2">
    <property type="entry name" value="OS02G0475300 PROTEIN"/>
    <property type="match status" value="1"/>
</dbReference>
<dbReference type="InterPro" id="IPR020864">
    <property type="entry name" value="MACPF"/>
</dbReference>
<protein>
    <recommendedName>
        <fullName evidence="1">MACPF domain-containing protein</fullName>
    </recommendedName>
</protein>
<evidence type="ECO:0000313" key="2">
    <source>
        <dbReference type="EMBL" id="KAG6486746.1"/>
    </source>
</evidence>
<dbReference type="GO" id="GO:0005886">
    <property type="term" value="C:plasma membrane"/>
    <property type="evidence" value="ECO:0007669"/>
    <property type="project" value="TreeGrafter"/>
</dbReference>
<dbReference type="Pfam" id="PF01823">
    <property type="entry name" value="MACPF"/>
    <property type="match status" value="1"/>
</dbReference>
<proteinExistence type="predicted"/>
<feature type="domain" description="MACPF" evidence="1">
    <location>
        <begin position="1"/>
        <end position="90"/>
    </location>
</feature>
<reference evidence="2 3" key="1">
    <citation type="submission" date="2020-08" db="EMBL/GenBank/DDBJ databases">
        <title>Plant Genome Project.</title>
        <authorList>
            <person name="Zhang R.-G."/>
        </authorList>
    </citation>
    <scope>NUCLEOTIDE SEQUENCE [LARGE SCALE GENOMIC DNA]</scope>
    <source>
        <tissue evidence="2">Rhizome</tissue>
    </source>
</reference>
<dbReference type="Proteomes" id="UP000734854">
    <property type="component" value="Unassembled WGS sequence"/>
</dbReference>
<dbReference type="PROSITE" id="PS51412">
    <property type="entry name" value="MACPF_2"/>
    <property type="match status" value="1"/>
</dbReference>
<evidence type="ECO:0000259" key="1">
    <source>
        <dbReference type="PROSITE" id="PS51412"/>
    </source>
</evidence>